<protein>
    <submittedName>
        <fullName evidence="1">Uncharacterized protein</fullName>
    </submittedName>
</protein>
<dbReference type="EMBL" id="BMAV01016618">
    <property type="protein sequence ID" value="GFY67560.1"/>
    <property type="molecule type" value="Genomic_DNA"/>
</dbReference>
<dbReference type="AlphaFoldDB" id="A0A8X6YB06"/>
<proteinExistence type="predicted"/>
<dbReference type="OrthoDB" id="2309646at2759"/>
<name>A0A8X6YB06_9ARAC</name>
<keyword evidence="2" id="KW-1185">Reference proteome</keyword>
<dbReference type="Proteomes" id="UP000886998">
    <property type="component" value="Unassembled WGS sequence"/>
</dbReference>
<evidence type="ECO:0000313" key="1">
    <source>
        <dbReference type="EMBL" id="GFY67560.1"/>
    </source>
</evidence>
<organism evidence="1 2">
    <name type="scientific">Trichonephila inaurata madagascariensis</name>
    <dbReference type="NCBI Taxonomy" id="2747483"/>
    <lineage>
        <taxon>Eukaryota</taxon>
        <taxon>Metazoa</taxon>
        <taxon>Ecdysozoa</taxon>
        <taxon>Arthropoda</taxon>
        <taxon>Chelicerata</taxon>
        <taxon>Arachnida</taxon>
        <taxon>Araneae</taxon>
        <taxon>Araneomorphae</taxon>
        <taxon>Entelegynae</taxon>
        <taxon>Araneoidea</taxon>
        <taxon>Nephilidae</taxon>
        <taxon>Trichonephila</taxon>
        <taxon>Trichonephila inaurata</taxon>
    </lineage>
</organism>
<comment type="caution">
    <text evidence="1">The sequence shown here is derived from an EMBL/GenBank/DDBJ whole genome shotgun (WGS) entry which is preliminary data.</text>
</comment>
<accession>A0A8X6YB06</accession>
<sequence length="79" mass="9018">MEDPENKFARTQEGNQISIFISHKYHATDLGYLDAFPTKIPDNEIEHFTLDKLFEQLNVVISLHISYFFLIGSGSNGVD</sequence>
<gene>
    <name evidence="1" type="ORF">TNIN_64171</name>
</gene>
<reference evidence="1" key="1">
    <citation type="submission" date="2020-08" db="EMBL/GenBank/DDBJ databases">
        <title>Multicomponent nature underlies the extraordinary mechanical properties of spider dragline silk.</title>
        <authorList>
            <person name="Kono N."/>
            <person name="Nakamura H."/>
            <person name="Mori M."/>
            <person name="Yoshida Y."/>
            <person name="Ohtoshi R."/>
            <person name="Malay A.D."/>
            <person name="Moran D.A.P."/>
            <person name="Tomita M."/>
            <person name="Numata K."/>
            <person name="Arakawa K."/>
        </authorList>
    </citation>
    <scope>NUCLEOTIDE SEQUENCE</scope>
</reference>
<evidence type="ECO:0000313" key="2">
    <source>
        <dbReference type="Proteomes" id="UP000886998"/>
    </source>
</evidence>